<accession>A0A9Q0UR26</accession>
<gene>
    <name evidence="1" type="ORF">OIU79_001935</name>
</gene>
<proteinExistence type="predicted"/>
<evidence type="ECO:0000313" key="1">
    <source>
        <dbReference type="EMBL" id="KAJ6734765.1"/>
    </source>
</evidence>
<reference evidence="1" key="2">
    <citation type="journal article" date="2023" name="Int. J. Mol. Sci.">
        <title>De Novo Assembly and Annotation of 11 Diverse Shrub Willow (Salix) Genomes Reveals Novel Gene Organization in Sex-Linked Regions.</title>
        <authorList>
            <person name="Hyden B."/>
            <person name="Feng K."/>
            <person name="Yates T.B."/>
            <person name="Jawdy S."/>
            <person name="Cereghino C."/>
            <person name="Smart L.B."/>
            <person name="Muchero W."/>
        </authorList>
    </citation>
    <scope>NUCLEOTIDE SEQUENCE</scope>
    <source>
        <tissue evidence="1">Shoot tip</tissue>
    </source>
</reference>
<keyword evidence="2" id="KW-1185">Reference proteome</keyword>
<comment type="caution">
    <text evidence="1">The sequence shown here is derived from an EMBL/GenBank/DDBJ whole genome shotgun (WGS) entry which is preliminary data.</text>
</comment>
<dbReference type="EMBL" id="JAPFFK010000011">
    <property type="protein sequence ID" value="KAJ6734765.1"/>
    <property type="molecule type" value="Genomic_DNA"/>
</dbReference>
<name>A0A9Q0UR26_SALPP</name>
<dbReference type="OrthoDB" id="840125at2759"/>
<sequence length="126" mass="14013">MGDVETPALVKQIVRGLRGSAFLATVLATSFMAASHEKAIFPFDYKADYTDLMLFNGDGSRVSAQEWRFSGIVATNLQPSAHLLLPCDFSNLHGVRWSLHVPADHHFFHLRYLKPSYSRLADSSSS</sequence>
<evidence type="ECO:0000313" key="2">
    <source>
        <dbReference type="Proteomes" id="UP001151532"/>
    </source>
</evidence>
<dbReference type="AlphaFoldDB" id="A0A9Q0UR26"/>
<dbReference type="Proteomes" id="UP001151532">
    <property type="component" value="Chromosome 17"/>
</dbReference>
<reference evidence="1" key="1">
    <citation type="submission" date="2022-11" db="EMBL/GenBank/DDBJ databases">
        <authorList>
            <person name="Hyden B.L."/>
            <person name="Feng K."/>
            <person name="Yates T."/>
            <person name="Jawdy S."/>
            <person name="Smart L.B."/>
            <person name="Muchero W."/>
        </authorList>
    </citation>
    <scope>NUCLEOTIDE SEQUENCE</scope>
    <source>
        <tissue evidence="1">Shoot tip</tissue>
    </source>
</reference>
<organism evidence="1 2">
    <name type="scientific">Salix purpurea</name>
    <name type="common">Purple osier willow</name>
    <dbReference type="NCBI Taxonomy" id="77065"/>
    <lineage>
        <taxon>Eukaryota</taxon>
        <taxon>Viridiplantae</taxon>
        <taxon>Streptophyta</taxon>
        <taxon>Embryophyta</taxon>
        <taxon>Tracheophyta</taxon>
        <taxon>Spermatophyta</taxon>
        <taxon>Magnoliopsida</taxon>
        <taxon>eudicotyledons</taxon>
        <taxon>Gunneridae</taxon>
        <taxon>Pentapetalae</taxon>
        <taxon>rosids</taxon>
        <taxon>fabids</taxon>
        <taxon>Malpighiales</taxon>
        <taxon>Salicaceae</taxon>
        <taxon>Saliceae</taxon>
        <taxon>Salix</taxon>
    </lineage>
</organism>
<protein>
    <submittedName>
        <fullName evidence="1">Uncharacterized protein</fullName>
    </submittedName>
</protein>